<comment type="caution">
    <text evidence="1">The sequence shown here is derived from an EMBL/GenBank/DDBJ whole genome shotgun (WGS) entry which is preliminary data.</text>
</comment>
<evidence type="ECO:0000313" key="2">
    <source>
        <dbReference type="Proteomes" id="UP000646548"/>
    </source>
</evidence>
<accession>A0A834BZD8</accession>
<proteinExistence type="predicted"/>
<protein>
    <submittedName>
        <fullName evidence="1">Uncharacterized protein</fullName>
    </submittedName>
</protein>
<sequence>MGKCGGDGRPSVFPHSTCPHIQFKEQHHSHVPVVIMPNQRCWVLKCLAPQCQALASISVAFHSLLSYAKVKHYESGQPSGSHRAKKTMQNVLLCKDSTLR</sequence>
<gene>
    <name evidence="1" type="ORF">FQA47_010198</name>
</gene>
<dbReference type="Proteomes" id="UP000646548">
    <property type="component" value="Unassembled WGS sequence"/>
</dbReference>
<evidence type="ECO:0000313" key="1">
    <source>
        <dbReference type="EMBL" id="KAF6720177.1"/>
    </source>
</evidence>
<name>A0A834BZD8_ORYME</name>
<dbReference type="EMBL" id="WKFB01000529">
    <property type="protein sequence ID" value="KAF6720177.1"/>
    <property type="molecule type" value="Genomic_DNA"/>
</dbReference>
<reference evidence="1" key="1">
    <citation type="journal article" name="BMC Genomics">
        <title>Long-read sequencing and de novo genome assembly of marine medaka (Oryzias melastigma).</title>
        <authorList>
            <person name="Liang P."/>
            <person name="Saqib H.S.A."/>
            <person name="Ni X."/>
            <person name="Shen Y."/>
        </authorList>
    </citation>
    <scope>NUCLEOTIDE SEQUENCE</scope>
    <source>
        <strain evidence="1">Bigg-433</strain>
    </source>
</reference>
<dbReference type="AlphaFoldDB" id="A0A834BZD8"/>
<organism evidence="1 2">
    <name type="scientific">Oryzias melastigma</name>
    <name type="common">Marine medaka</name>
    <dbReference type="NCBI Taxonomy" id="30732"/>
    <lineage>
        <taxon>Eukaryota</taxon>
        <taxon>Metazoa</taxon>
        <taxon>Chordata</taxon>
        <taxon>Craniata</taxon>
        <taxon>Vertebrata</taxon>
        <taxon>Euteleostomi</taxon>
        <taxon>Actinopterygii</taxon>
        <taxon>Neopterygii</taxon>
        <taxon>Teleostei</taxon>
        <taxon>Neoteleostei</taxon>
        <taxon>Acanthomorphata</taxon>
        <taxon>Ovalentaria</taxon>
        <taxon>Atherinomorphae</taxon>
        <taxon>Beloniformes</taxon>
        <taxon>Adrianichthyidae</taxon>
        <taxon>Oryziinae</taxon>
        <taxon>Oryzias</taxon>
    </lineage>
</organism>